<gene>
    <name evidence="9" type="ORF">MAPG_06481</name>
</gene>
<sequence length="1036" mass="110248">MRLTSQPLLLACICLFASISSGSVVGHARRQEDVTTSSSVARTSPVRTHAPAPTANITITSALPSTTSTHAPSASSTGLTFNDTMFNLTIPEGQLPLEPILTPGWGVAGIIMLLTGAVYTFIGIKMQSLHTFFSTAYLAALSTTILIIYVMTVPVVDGIQGAYVVAVVLTGAILGGVAIVFKEITECLGCLLGGFCVSMWLLTLREGGLVTDLGAKTGFIAAFCAVTFGLYFSSWTRTYALIGCTSFSGATVAVLGIDSFSRAGLKEFWAYIWNVNERLFPLGAVTYPLTKGMRVELAATIVIFVGGVVSQLKLWILIKQHREKREAEQLEARREMDEEEAAVGRKIERSNARERRNWEAVYGNGPQDNDEEGAHSRTHASIDSGVGVTSVPSENGSGTPKTQPGRAVEEHIEMATLHPEVAVTLPAEPQTPKTAAEVVLVQDKERGVLTVQVGVEEGEVEEIKAVVPDEQVDESDIHPALRKLRRVTNGVTSTEGPVVVPLPFRVPTVEEPETKDGDDDRSSVATMDGGDEETRSVAAPSKRGSLAKRLSQSSMNLLRTISLRSKPSAADISGQPSVSREELVKSRATVRSSVAATIDGMSEMEDGEDEERRDKNASASIEIVAELADKTKKRDSLSAADALDGNKKRVSVAETVATDILNVESEDKDKARVESGDAADATPEKIPNTGASVLSIGSTPTSLTKELLPKAMSKVAMSYRTNEWAKHLSMAEVPQPDELHIAEATKPDAVAIVAEAEEEAAVPVKVEELQRTAENGAPEPAPARPASTVIRHPSMSQDIPVWHSSMGGARSASRRISGAVYPAAQDPMVPASTRTSISGSQATLARTVSVSSSMSRGVPVPGVVSYSSPQTLIGQRDNILRNKANPVFPVAMPEPAAVYMHDMAMHSPYVVMPPSPAPVETADDLPLSQRRQLIISHNSLVSLPSSGEHMRTRSPSLYGQAQSRAPSVTGSYYGGANAPQQPAAFMGGAVVTTATVPFNSHQPQRDRSSHVPTAEARAAQMASFRNSVAADLRASA</sequence>
<reference evidence="9" key="1">
    <citation type="submission" date="2010-05" db="EMBL/GenBank/DDBJ databases">
        <title>The Genome Sequence of Magnaporthe poae strain ATCC 64411.</title>
        <authorList>
            <consortium name="The Broad Institute Genome Sequencing Platform"/>
            <consortium name="Broad Institute Genome Sequencing Center for Infectious Disease"/>
            <person name="Ma L.-J."/>
            <person name="Dead R."/>
            <person name="Young S."/>
            <person name="Zeng Q."/>
            <person name="Koehrsen M."/>
            <person name="Alvarado L."/>
            <person name="Berlin A."/>
            <person name="Chapman S.B."/>
            <person name="Chen Z."/>
            <person name="Freedman E."/>
            <person name="Gellesch M."/>
            <person name="Goldberg J."/>
            <person name="Griggs A."/>
            <person name="Gujja S."/>
            <person name="Heilman E.R."/>
            <person name="Heiman D."/>
            <person name="Hepburn T."/>
            <person name="Howarth C."/>
            <person name="Jen D."/>
            <person name="Larson L."/>
            <person name="Mehta T."/>
            <person name="Neiman D."/>
            <person name="Pearson M."/>
            <person name="Roberts A."/>
            <person name="Saif S."/>
            <person name="Shea T."/>
            <person name="Shenoy N."/>
            <person name="Sisk P."/>
            <person name="Stolte C."/>
            <person name="Sykes S."/>
            <person name="Walk T."/>
            <person name="White J."/>
            <person name="Yandava C."/>
            <person name="Haas B."/>
            <person name="Nusbaum C."/>
            <person name="Birren B."/>
        </authorList>
    </citation>
    <scope>NUCLEOTIDE SEQUENCE</scope>
    <source>
        <strain evidence="9">ATCC 64411</strain>
    </source>
</reference>
<feature type="compositionally biased region" description="Polar residues" evidence="5">
    <location>
        <begin position="390"/>
        <end position="402"/>
    </location>
</feature>
<feature type="transmembrane region" description="Helical" evidence="6">
    <location>
        <begin position="213"/>
        <end position="232"/>
    </location>
</feature>
<reference evidence="9" key="2">
    <citation type="submission" date="2011-03" db="EMBL/GenBank/DDBJ databases">
        <title>Annotation of Magnaporthe poae ATCC 64411.</title>
        <authorList>
            <person name="Ma L.-J."/>
            <person name="Dead R."/>
            <person name="Young S.K."/>
            <person name="Zeng Q."/>
            <person name="Gargeya S."/>
            <person name="Fitzgerald M."/>
            <person name="Haas B."/>
            <person name="Abouelleil A."/>
            <person name="Alvarado L."/>
            <person name="Arachchi H.M."/>
            <person name="Berlin A."/>
            <person name="Brown A."/>
            <person name="Chapman S.B."/>
            <person name="Chen Z."/>
            <person name="Dunbar C."/>
            <person name="Freedman E."/>
            <person name="Gearin G."/>
            <person name="Gellesch M."/>
            <person name="Goldberg J."/>
            <person name="Griggs A."/>
            <person name="Gujja S."/>
            <person name="Heiman D."/>
            <person name="Howarth C."/>
            <person name="Larson L."/>
            <person name="Lui A."/>
            <person name="MacDonald P.J.P."/>
            <person name="Mehta T."/>
            <person name="Montmayeur A."/>
            <person name="Murphy C."/>
            <person name="Neiman D."/>
            <person name="Pearson M."/>
            <person name="Priest M."/>
            <person name="Roberts A."/>
            <person name="Saif S."/>
            <person name="Shea T."/>
            <person name="Shenoy N."/>
            <person name="Sisk P."/>
            <person name="Stolte C."/>
            <person name="Sykes S."/>
            <person name="Yandava C."/>
            <person name="Wortman J."/>
            <person name="Nusbaum C."/>
            <person name="Birren B."/>
        </authorList>
    </citation>
    <scope>NUCLEOTIDE SEQUENCE</scope>
    <source>
        <strain evidence="9">ATCC 64411</strain>
    </source>
</reference>
<feature type="domain" description="TM7S3/TM198-like" evidence="8">
    <location>
        <begin position="109"/>
        <end position="312"/>
    </location>
</feature>
<dbReference type="OrthoDB" id="102260at2759"/>
<keyword evidence="7" id="KW-0732">Signal</keyword>
<dbReference type="VEuPathDB" id="FungiDB:MAPG_06481"/>
<feature type="compositionally biased region" description="Basic and acidic residues" evidence="5">
    <location>
        <begin position="512"/>
        <end position="522"/>
    </location>
</feature>
<feature type="signal peptide" evidence="7">
    <location>
        <begin position="1"/>
        <end position="22"/>
    </location>
</feature>
<feature type="region of interest" description="Disordered" evidence="5">
    <location>
        <begin position="944"/>
        <end position="963"/>
    </location>
</feature>
<feature type="compositionally biased region" description="Polar residues" evidence="5">
    <location>
        <begin position="953"/>
        <end position="963"/>
    </location>
</feature>
<feature type="transmembrane region" description="Helical" evidence="6">
    <location>
        <begin position="162"/>
        <end position="181"/>
    </location>
</feature>
<feature type="chain" id="PRO_5005202589" description="TM7S3/TM198-like domain-containing protein" evidence="7">
    <location>
        <begin position="23"/>
        <end position="1036"/>
    </location>
</feature>
<name>A0A0H2U0T2_MAGP6</name>
<evidence type="ECO:0000256" key="3">
    <source>
        <dbReference type="ARBA" id="ARBA00022989"/>
    </source>
</evidence>
<proteinExistence type="predicted"/>
<feature type="non-terminal residue" evidence="9">
    <location>
        <position position="1036"/>
    </location>
</feature>
<evidence type="ECO:0000259" key="8">
    <source>
        <dbReference type="Pfam" id="PF13886"/>
    </source>
</evidence>
<dbReference type="AlphaFoldDB" id="A0A0H2U0T2"/>
<feature type="compositionally biased region" description="Polar residues" evidence="5">
    <location>
        <begin position="34"/>
        <end position="46"/>
    </location>
</feature>
<evidence type="ECO:0000313" key="9">
    <source>
        <dbReference type="EMBL" id="KLU87481.1"/>
    </source>
</evidence>
<evidence type="ECO:0000256" key="4">
    <source>
        <dbReference type="ARBA" id="ARBA00023136"/>
    </source>
</evidence>
<feature type="transmembrane region" description="Helical" evidence="6">
    <location>
        <begin position="105"/>
        <end position="124"/>
    </location>
</feature>
<evidence type="ECO:0000256" key="2">
    <source>
        <dbReference type="ARBA" id="ARBA00022692"/>
    </source>
</evidence>
<keyword evidence="3 6" id="KW-1133">Transmembrane helix</keyword>
<organism evidence="9">
    <name type="scientific">Magnaporthiopsis poae (strain ATCC 64411 / 73-15)</name>
    <name type="common">Kentucky bluegrass fungus</name>
    <name type="synonym">Magnaporthe poae</name>
    <dbReference type="NCBI Taxonomy" id="644358"/>
    <lineage>
        <taxon>Eukaryota</taxon>
        <taxon>Fungi</taxon>
        <taxon>Dikarya</taxon>
        <taxon>Ascomycota</taxon>
        <taxon>Pezizomycotina</taxon>
        <taxon>Sordariomycetes</taxon>
        <taxon>Sordariomycetidae</taxon>
        <taxon>Magnaporthales</taxon>
        <taxon>Magnaporthaceae</taxon>
        <taxon>Magnaporthiopsis</taxon>
    </lineage>
</organism>
<feature type="region of interest" description="Disordered" evidence="5">
    <location>
        <begin position="667"/>
        <end position="691"/>
    </location>
</feature>
<dbReference type="PANTHER" id="PTHR39469:SF1">
    <property type="entry name" value="DUF4203 DOMAIN-CONTAINING PROTEIN"/>
    <property type="match status" value="1"/>
</dbReference>
<feature type="region of interest" description="Disordered" evidence="5">
    <location>
        <begin position="506"/>
        <end position="551"/>
    </location>
</feature>
<comment type="subcellular location">
    <subcellularLocation>
        <location evidence="1">Membrane</location>
        <topology evidence="1">Multi-pass membrane protein</topology>
    </subcellularLocation>
</comment>
<evidence type="ECO:0000256" key="7">
    <source>
        <dbReference type="SAM" id="SignalP"/>
    </source>
</evidence>
<dbReference type="Pfam" id="PF13886">
    <property type="entry name" value="TM7S3_TM198"/>
    <property type="match status" value="1"/>
</dbReference>
<keyword evidence="2 6" id="KW-0812">Transmembrane</keyword>
<dbReference type="GO" id="GO:0016020">
    <property type="term" value="C:membrane"/>
    <property type="evidence" value="ECO:0007669"/>
    <property type="project" value="UniProtKB-SubCell"/>
</dbReference>
<accession>A0A0H2U0T2</accession>
<feature type="transmembrane region" description="Helical" evidence="6">
    <location>
        <begin position="297"/>
        <end position="318"/>
    </location>
</feature>
<dbReference type="InterPro" id="IPR025256">
    <property type="entry name" value="TM7S3/TM198-like_dom"/>
</dbReference>
<evidence type="ECO:0000256" key="5">
    <source>
        <dbReference type="SAM" id="MobiDB-lite"/>
    </source>
</evidence>
<keyword evidence="4 6" id="KW-0472">Membrane</keyword>
<evidence type="ECO:0000256" key="1">
    <source>
        <dbReference type="ARBA" id="ARBA00004141"/>
    </source>
</evidence>
<dbReference type="EMBL" id="GL876970">
    <property type="protein sequence ID" value="KLU87481.1"/>
    <property type="molecule type" value="Genomic_DNA"/>
</dbReference>
<feature type="transmembrane region" description="Helical" evidence="6">
    <location>
        <begin position="188"/>
        <end position="207"/>
    </location>
</feature>
<feature type="region of interest" description="Disordered" evidence="5">
    <location>
        <begin position="30"/>
        <end position="51"/>
    </location>
</feature>
<protein>
    <recommendedName>
        <fullName evidence="8">TM7S3/TM198-like domain-containing protein</fullName>
    </recommendedName>
</protein>
<dbReference type="PANTHER" id="PTHR39469">
    <property type="entry name" value="CHROMOSOME 1, WHOLE GENOME SHOTGUN SEQUENCE"/>
    <property type="match status" value="1"/>
</dbReference>
<evidence type="ECO:0000256" key="6">
    <source>
        <dbReference type="SAM" id="Phobius"/>
    </source>
</evidence>
<feature type="transmembrane region" description="Helical" evidence="6">
    <location>
        <begin position="136"/>
        <end position="156"/>
    </location>
</feature>
<feature type="region of interest" description="Disordered" evidence="5">
    <location>
        <begin position="358"/>
        <end position="406"/>
    </location>
</feature>